<evidence type="ECO:0000313" key="6">
    <source>
        <dbReference type="Proteomes" id="UP000287394"/>
    </source>
</evidence>
<proteinExistence type="inferred from homology"/>
<feature type="transmembrane region" description="Helical" evidence="4">
    <location>
        <begin position="172"/>
        <end position="191"/>
    </location>
</feature>
<feature type="transmembrane region" description="Helical" evidence="4">
    <location>
        <begin position="398"/>
        <end position="418"/>
    </location>
</feature>
<dbReference type="RefSeq" id="WP_119322021.1">
    <property type="nucleotide sequence ID" value="NZ_AP025739.1"/>
</dbReference>
<feature type="transmembrane region" description="Helical" evidence="4">
    <location>
        <begin position="93"/>
        <end position="109"/>
    </location>
</feature>
<feature type="transmembrane region" description="Helical" evidence="4">
    <location>
        <begin position="203"/>
        <end position="224"/>
    </location>
</feature>
<keyword evidence="4" id="KW-1133">Transmembrane helix</keyword>
<dbReference type="Proteomes" id="UP000287394">
    <property type="component" value="Chromosome"/>
</dbReference>
<name>A0A402CXK8_9BACT</name>
<dbReference type="PANTHER" id="PTHR43653">
    <property type="entry name" value="CYTOCHROME C ASSEMBLY PROTEIN-RELATED"/>
    <property type="match status" value="1"/>
</dbReference>
<dbReference type="Pfam" id="PF01578">
    <property type="entry name" value="Cytochrom_C_asm"/>
    <property type="match status" value="1"/>
</dbReference>
<feature type="transmembrane region" description="Helical" evidence="4">
    <location>
        <begin position="755"/>
        <end position="772"/>
    </location>
</feature>
<dbReference type="GO" id="GO:0016020">
    <property type="term" value="C:membrane"/>
    <property type="evidence" value="ECO:0007669"/>
    <property type="project" value="InterPro"/>
</dbReference>
<protein>
    <submittedName>
        <fullName evidence="5">Cytochrome c biogenesis protein</fullName>
    </submittedName>
</protein>
<keyword evidence="2" id="KW-0201">Cytochrome c-type biogenesis</keyword>
<feature type="transmembrane region" description="Helical" evidence="4">
    <location>
        <begin position="6"/>
        <end position="26"/>
    </location>
</feature>
<feature type="transmembrane region" description="Helical" evidence="4">
    <location>
        <begin position="459"/>
        <end position="479"/>
    </location>
</feature>
<feature type="transmembrane region" description="Helical" evidence="4">
    <location>
        <begin position="349"/>
        <end position="378"/>
    </location>
</feature>
<feature type="transmembrane region" description="Helical" evidence="4">
    <location>
        <begin position="491"/>
        <end position="519"/>
    </location>
</feature>
<reference evidence="5 6" key="1">
    <citation type="journal article" date="2019" name="Int. J. Syst. Evol. Microbiol.">
        <title>Capsulimonas corticalis gen. nov., sp. nov., an aerobic capsulated bacterium, of a novel bacterial order, Capsulimonadales ord. nov., of the class Armatimonadia of the phylum Armatimonadetes.</title>
        <authorList>
            <person name="Li J."/>
            <person name="Kudo C."/>
            <person name="Tonouchi A."/>
        </authorList>
    </citation>
    <scope>NUCLEOTIDE SEQUENCE [LARGE SCALE GENOMIC DNA]</scope>
    <source>
        <strain evidence="5 6">AX-7</strain>
    </source>
</reference>
<dbReference type="PRINTS" id="PR01410">
    <property type="entry name" value="CCBIOGENESIS"/>
</dbReference>
<dbReference type="AlphaFoldDB" id="A0A402CXK8"/>
<dbReference type="InterPro" id="IPR003567">
    <property type="entry name" value="Cyt_c_biogenesis"/>
</dbReference>
<dbReference type="GO" id="GO:0015232">
    <property type="term" value="F:heme transmembrane transporter activity"/>
    <property type="evidence" value="ECO:0007669"/>
    <property type="project" value="InterPro"/>
</dbReference>
<gene>
    <name evidence="5" type="ORF">CCAX7_43460</name>
</gene>
<keyword evidence="4" id="KW-0812">Transmembrane</keyword>
<feature type="transmembrane region" description="Helical" evidence="4">
    <location>
        <begin position="38"/>
        <end position="59"/>
    </location>
</feature>
<dbReference type="OrthoDB" id="9761451at2"/>
<dbReference type="GO" id="GO:0020037">
    <property type="term" value="F:heme binding"/>
    <property type="evidence" value="ECO:0007669"/>
    <property type="project" value="InterPro"/>
</dbReference>
<keyword evidence="4" id="KW-0472">Membrane</keyword>
<feature type="transmembrane region" description="Helical" evidence="4">
    <location>
        <begin position="244"/>
        <end position="262"/>
    </location>
</feature>
<feature type="transmembrane region" description="Helical" evidence="4">
    <location>
        <begin position="269"/>
        <end position="287"/>
    </location>
</feature>
<dbReference type="InterPro" id="IPR032523">
    <property type="entry name" value="CcmF_C"/>
</dbReference>
<feature type="transmembrane region" description="Helical" evidence="4">
    <location>
        <begin position="307"/>
        <end position="329"/>
    </location>
</feature>
<organism evidence="5 6">
    <name type="scientific">Capsulimonas corticalis</name>
    <dbReference type="NCBI Taxonomy" id="2219043"/>
    <lineage>
        <taxon>Bacteria</taxon>
        <taxon>Bacillati</taxon>
        <taxon>Armatimonadota</taxon>
        <taxon>Armatimonadia</taxon>
        <taxon>Capsulimonadales</taxon>
        <taxon>Capsulimonadaceae</taxon>
        <taxon>Capsulimonas</taxon>
    </lineage>
</organism>
<evidence type="ECO:0000256" key="1">
    <source>
        <dbReference type="ARBA" id="ARBA00009186"/>
    </source>
</evidence>
<evidence type="ECO:0000256" key="2">
    <source>
        <dbReference type="ARBA" id="ARBA00022748"/>
    </source>
</evidence>
<dbReference type="Pfam" id="PF16327">
    <property type="entry name" value="CcmF_C"/>
    <property type="match status" value="1"/>
</dbReference>
<dbReference type="EMBL" id="AP025739">
    <property type="protein sequence ID" value="BDI32295.1"/>
    <property type="molecule type" value="Genomic_DNA"/>
</dbReference>
<sequence>MLLFGSIAVWAGLIALLASTVCYLAGAKQPALARAGRGLFFFTLLCIVAAAGTLGTLLVTHRFDSAYVFEHSARAMDPLYWFPSFWAGQEGSFLLWAFWTGIIGAALAVTSGPAERRVMPVFNVTLLFLISLLAIRSPFLPLDTHGMPAPTEGLGLNPNLENPWMVIHPPTLFLGFATLTVPFAFAIQALIWRDWDNWLKRALPWGLLGFSIMGLAMMMGGYWAYEMLGWGGFWAWDPVENGPFVPWMFLLGFIHAAQVNRVRGGLGRTLLAMGILPYVTALYETFLTRSGVLEKFSVHSFSTLGGVANNILLGGLLTALVVGFGLLIWRAKNVPTKPNQWDQPATREFAFLMSIVLFTLCAIISGVGMSAPLITGIAQKFDPSVHLASIHEDFYNKANFPIALLLAIGLGLGPHLAWRERGKANGDRLMWAYGGAVVLAVGFMVLSRTLGTPLFGFKLAVQVLLFTTSAFALIANALLLRQIKPAGQKHINVWTAGGALSHVGAALLLIGIVSLATFVQKDPNVLLVQGKPQSVLDGRYTMTYLGQTSDFNKDKHNALRFHVVSKDKREDFTALMPFAMRAIQGGEKKLFGHPAIVHHAGGDLYLSLKDGPDLFYKTPLFQPKIKLGGEAHVHGYTLKFVRFDRDPAAAAFVQQTGQMPDVFPVNGVVEVTYQGKTTTVSPQFVTHKDNPAMPDSPELPLPGGWLISFNGMNAGSADASNPNAGAMTEAGSFALREDSGPPAEAFQLEVSTRPMINLVWIGTMLLVLGGLLSMRRRMNEARVAASEPDVEAAAPKVPARGARAKRQPARVR</sequence>
<evidence type="ECO:0000256" key="3">
    <source>
        <dbReference type="SAM" id="MobiDB-lite"/>
    </source>
</evidence>
<accession>A0A402CXK8</accession>
<dbReference type="InterPro" id="IPR002541">
    <property type="entry name" value="Cyt_c_assembly"/>
</dbReference>
<feature type="transmembrane region" description="Helical" evidence="4">
    <location>
        <begin position="430"/>
        <end position="447"/>
    </location>
</feature>
<feature type="compositionally biased region" description="Basic residues" evidence="3">
    <location>
        <begin position="802"/>
        <end position="812"/>
    </location>
</feature>
<feature type="region of interest" description="Disordered" evidence="3">
    <location>
        <begin position="784"/>
        <end position="812"/>
    </location>
</feature>
<dbReference type="GO" id="GO:0017004">
    <property type="term" value="P:cytochrome complex assembly"/>
    <property type="evidence" value="ECO:0007669"/>
    <property type="project" value="UniProtKB-KW"/>
</dbReference>
<evidence type="ECO:0000256" key="4">
    <source>
        <dbReference type="SAM" id="Phobius"/>
    </source>
</evidence>
<dbReference type="KEGG" id="ccot:CCAX7_43460"/>
<keyword evidence="6" id="KW-1185">Reference proteome</keyword>
<comment type="similarity">
    <text evidence="1">Belongs to the CcmF/CycK/Ccl1/NrfE/CcsA family.</text>
</comment>
<dbReference type="PANTHER" id="PTHR43653:SF1">
    <property type="entry name" value="CYTOCHROME C-TYPE BIOGENESIS PROTEIN CCMF"/>
    <property type="match status" value="1"/>
</dbReference>
<evidence type="ECO:0000313" key="5">
    <source>
        <dbReference type="EMBL" id="BDI32295.1"/>
    </source>
</evidence>
<feature type="transmembrane region" description="Helical" evidence="4">
    <location>
        <begin position="121"/>
        <end position="139"/>
    </location>
</feature>